<proteinExistence type="predicted"/>
<keyword evidence="3" id="KW-1185">Reference proteome</keyword>
<feature type="chain" id="PRO_5047286736" description="Tectonic domain-containing protein" evidence="1">
    <location>
        <begin position="31"/>
        <end position="402"/>
    </location>
</feature>
<organism evidence="2 3">
    <name type="scientific">Necator americanus</name>
    <name type="common">Human hookworm</name>
    <dbReference type="NCBI Taxonomy" id="51031"/>
    <lineage>
        <taxon>Eukaryota</taxon>
        <taxon>Metazoa</taxon>
        <taxon>Ecdysozoa</taxon>
        <taxon>Nematoda</taxon>
        <taxon>Chromadorea</taxon>
        <taxon>Rhabditida</taxon>
        <taxon>Rhabditina</taxon>
        <taxon>Rhabditomorpha</taxon>
        <taxon>Strongyloidea</taxon>
        <taxon>Ancylostomatidae</taxon>
        <taxon>Bunostominae</taxon>
        <taxon>Necator</taxon>
    </lineage>
</organism>
<evidence type="ECO:0000313" key="2">
    <source>
        <dbReference type="EMBL" id="KAK6733945.1"/>
    </source>
</evidence>
<reference evidence="2 3" key="1">
    <citation type="submission" date="2023-08" db="EMBL/GenBank/DDBJ databases">
        <title>A Necator americanus chromosomal reference genome.</title>
        <authorList>
            <person name="Ilik V."/>
            <person name="Petrzelkova K.J."/>
            <person name="Pardy F."/>
            <person name="Fuh T."/>
            <person name="Niatou-Singa F.S."/>
            <person name="Gouil Q."/>
            <person name="Baker L."/>
            <person name="Ritchie M.E."/>
            <person name="Jex A.R."/>
            <person name="Gazzola D."/>
            <person name="Li H."/>
            <person name="Toshio Fujiwara R."/>
            <person name="Zhan B."/>
            <person name="Aroian R.V."/>
            <person name="Pafco B."/>
            <person name="Schwarz E.M."/>
        </authorList>
    </citation>
    <scope>NUCLEOTIDE SEQUENCE [LARGE SCALE GENOMIC DNA]</scope>
    <source>
        <strain evidence="2 3">Aroian</strain>
        <tissue evidence="2">Whole animal</tissue>
    </source>
</reference>
<dbReference type="Proteomes" id="UP001303046">
    <property type="component" value="Unassembled WGS sequence"/>
</dbReference>
<protein>
    <recommendedName>
        <fullName evidence="4">Tectonic domain-containing protein</fullName>
    </recommendedName>
</protein>
<accession>A0ABR1C710</accession>
<comment type="caution">
    <text evidence="2">The sequence shown here is derived from an EMBL/GenBank/DDBJ whole genome shotgun (WGS) entry which is preliminary data.</text>
</comment>
<evidence type="ECO:0000313" key="3">
    <source>
        <dbReference type="Proteomes" id="UP001303046"/>
    </source>
</evidence>
<gene>
    <name evidence="2" type="primary">Necator_chrII.g5404</name>
    <name evidence="2" type="ORF">RB195_017611</name>
</gene>
<dbReference type="EMBL" id="JAVFWL010000002">
    <property type="protein sequence ID" value="KAK6733945.1"/>
    <property type="molecule type" value="Genomic_DNA"/>
</dbReference>
<evidence type="ECO:0000256" key="1">
    <source>
        <dbReference type="SAM" id="SignalP"/>
    </source>
</evidence>
<feature type="signal peptide" evidence="1">
    <location>
        <begin position="1"/>
        <end position="30"/>
    </location>
</feature>
<sequence>MVGSVVSRNTGERRMLLVIIFALCSTGSSSITDTFSKNGLQYEKIGKAKLIDGSRTCNSRKFSILTYTNALTMSEASASNTDFVILRAQLQQTFHNICSSFNLTTEHAPAQYEPSILNAQPLGYLDRFHLKWNVKKFANDLITFLLYNKISSPFHALIDEEWLDDDIDMEEFVEKTLVFPTRCESTHMVVVAKLCSDFEETALEGDLYAIAHTGQMMEKSNAFVFYDVPEYVLVNGDDVTAVEFESCRVVNGSSFVCTEKDESRCDVSMMKSCDIYVEPISADFSFTRPFGTGMIIATNQRELTIAGSAVYADSPIFSYHISQKIEKDEDGREQLVQSAIDTPISSQVSFPELCHSAEEAVRTRTKAIRLYHVNRKGVPMLCNQHGKASVWEDVRDFFLHLI</sequence>
<name>A0ABR1C710_NECAM</name>
<keyword evidence="1" id="KW-0732">Signal</keyword>
<evidence type="ECO:0008006" key="4">
    <source>
        <dbReference type="Google" id="ProtNLM"/>
    </source>
</evidence>